<evidence type="ECO:0000313" key="10">
    <source>
        <dbReference type="EMBL" id="EGE80599.1"/>
    </source>
</evidence>
<dbReference type="PANTHER" id="PTHR11654">
    <property type="entry name" value="OLIGOPEPTIDE TRANSPORTER-RELATED"/>
    <property type="match status" value="1"/>
</dbReference>
<dbReference type="OrthoDB" id="8904098at2759"/>
<dbReference type="EMBL" id="GG749421">
    <property type="protein sequence ID" value="KMW67326.1"/>
    <property type="molecule type" value="Genomic_DNA"/>
</dbReference>
<sequence length="612" mass="68021">MSLAPPPLNKGLRVMAYNDAADNPDAARSNWTDVSISGKADLKEIDHYGDSDGPEPTEHELDTLRRIPDKVPWICFTVAFVELCERFAYYGTTIVLTNFVQQPLPEGSTTGNDPRSNGQPGALGKGQRASQGMVLFNKMWSYFAPLFGGYFADTKWGKMRTIQYSIALAMFGHIILIVSALPPVIQHPDGALGCLAIGLLVFGAGVGGFKPNISPLMVEQLKYTKMRVVERKGEKIILDPALTTQRIFMYFYLCINIGSIVGQVTMVYAERYIGFWLSFTLPTVMFCFCPLVLGVFHSRYVHYPPTESVLGNAVKLIRFACKGKISWNPRRTIRNLGSPAFWNDVKPSNVANKPKWMTFDDAWVEQVARGTKACLVFAYYPLFWLAYNQIDGNLTSQAATLELHGVPNDLINNLNPLGIVIMIPILDLIVYPCLRFLKIRFSPLRRMAAGFFIATCAMIWAAVVQHFIYTTGACGRYMNTCPTPAPINVWVQAGSYVLVGLSEIMASITGLEYSYTKAPANMRGLVFGFYHFTSAVSAALGQAFVSVSEDPLLVWNYTIVAIIAFFGGVVFWFTFRGLDKMEEQMNMIQESEYRGLAGADADAKVLDDELKS</sequence>
<protein>
    <submittedName>
        <fullName evidence="10 11">POT family proton-dependent oligopeptide transporter</fullName>
    </submittedName>
    <submittedName>
        <fullName evidence="12">POT family proton-dependent oligopeptide transporter, variant 2</fullName>
    </submittedName>
</protein>
<feature type="transmembrane region" description="Helical" evidence="9">
    <location>
        <begin position="489"/>
        <end position="513"/>
    </location>
</feature>
<dbReference type="FunFam" id="1.20.1250.20:FF:000085">
    <property type="entry name" value="MFS peptide transporter Ptr2"/>
    <property type="match status" value="1"/>
</dbReference>
<keyword evidence="5 9" id="KW-1133">Transmembrane helix</keyword>
<dbReference type="Gene3D" id="1.20.1250.20">
    <property type="entry name" value="MFS general substrate transporter like domains"/>
    <property type="match status" value="1"/>
</dbReference>
<dbReference type="PROSITE" id="PS01023">
    <property type="entry name" value="PTR2_2"/>
    <property type="match status" value="1"/>
</dbReference>
<evidence type="ECO:0000256" key="8">
    <source>
        <dbReference type="SAM" id="MobiDB-lite"/>
    </source>
</evidence>
<feature type="transmembrane region" description="Helical" evidence="9">
    <location>
        <begin position="449"/>
        <end position="469"/>
    </location>
</feature>
<accession>F2TBL2</accession>
<keyword evidence="3 7" id="KW-0813">Transport</keyword>
<evidence type="ECO:0000256" key="6">
    <source>
        <dbReference type="ARBA" id="ARBA00023136"/>
    </source>
</evidence>
<evidence type="ECO:0000256" key="4">
    <source>
        <dbReference type="ARBA" id="ARBA00022692"/>
    </source>
</evidence>
<keyword evidence="6 9" id="KW-0472">Membrane</keyword>
<reference evidence="10" key="1">
    <citation type="submission" date="2010-03" db="EMBL/GenBank/DDBJ databases">
        <title>Annotation of Blastomyces dermatitidis strain ATCC 18188.</title>
        <authorList>
            <consortium name="The Broad Institute Genome Sequencing Platform"/>
            <consortium name="Broad Institute Genome Sequencing Center for Infectious Disease."/>
            <person name="Cuomo C."/>
            <person name="Klein B."/>
            <person name="Sullivan T."/>
            <person name="Heitman J."/>
            <person name="Young S."/>
            <person name="Zeng Q."/>
            <person name="Gargeya S."/>
            <person name="Alvarado L."/>
            <person name="Berlin A.M."/>
            <person name="Chapman S.B."/>
            <person name="Chen Z."/>
            <person name="Freedman E."/>
            <person name="Gellesch M."/>
            <person name="Goldberg J."/>
            <person name="Griggs A."/>
            <person name="Gujja S."/>
            <person name="Heilman E."/>
            <person name="Heiman D."/>
            <person name="Howarth C."/>
            <person name="Mehta T."/>
            <person name="Neiman D."/>
            <person name="Pearson M."/>
            <person name="Roberts A."/>
            <person name="Saif S."/>
            <person name="Shea T."/>
            <person name="Shenoy N."/>
            <person name="Sisk P."/>
            <person name="Stolte C."/>
            <person name="Sykes S."/>
            <person name="White J."/>
            <person name="Yandava C."/>
            <person name="Haas B."/>
            <person name="Nusbaum C."/>
            <person name="Birren B."/>
        </authorList>
    </citation>
    <scope>NUCLEOTIDE SEQUENCE [LARGE SCALE GENOMIC DNA]</scope>
    <source>
        <strain evidence="10">ATCC 18188</strain>
    </source>
</reference>
<comment type="subcellular location">
    <subcellularLocation>
        <location evidence="1 7">Membrane</location>
        <topology evidence="1 7">Multi-pass membrane protein</topology>
    </subcellularLocation>
</comment>
<evidence type="ECO:0000256" key="3">
    <source>
        <dbReference type="ARBA" id="ARBA00022448"/>
    </source>
</evidence>
<name>F2TBL2_AJEDA</name>
<evidence type="ECO:0000313" key="12">
    <source>
        <dbReference type="EMBL" id="KMW67327.1"/>
    </source>
</evidence>
<feature type="transmembrane region" description="Helical" evidence="9">
    <location>
        <begin position="373"/>
        <end position="390"/>
    </location>
</feature>
<feature type="transmembrane region" description="Helical" evidence="9">
    <location>
        <begin position="553"/>
        <end position="575"/>
    </location>
</feature>
<dbReference type="GO" id="GO:0005886">
    <property type="term" value="C:plasma membrane"/>
    <property type="evidence" value="ECO:0007669"/>
    <property type="project" value="UniProtKB-ARBA"/>
</dbReference>
<evidence type="ECO:0000256" key="2">
    <source>
        <dbReference type="ARBA" id="ARBA00005982"/>
    </source>
</evidence>
<dbReference type="SUPFAM" id="SSF103473">
    <property type="entry name" value="MFS general substrate transporter"/>
    <property type="match status" value="1"/>
</dbReference>
<dbReference type="GO" id="GO:0071916">
    <property type="term" value="F:dipeptide transmembrane transporter activity"/>
    <property type="evidence" value="ECO:0007669"/>
    <property type="project" value="UniProtKB-ARBA"/>
</dbReference>
<gene>
    <name evidence="10" type="ORF">BDDG_03540</name>
</gene>
<dbReference type="EMBL" id="GG749421">
    <property type="protein sequence ID" value="KMW67327.1"/>
    <property type="molecule type" value="Genomic_DNA"/>
</dbReference>
<dbReference type="InterPro" id="IPR000109">
    <property type="entry name" value="POT_fam"/>
</dbReference>
<keyword evidence="4 7" id="KW-0812">Transmembrane</keyword>
<proteinExistence type="inferred from homology"/>
<feature type="transmembrane region" description="Helical" evidence="9">
    <location>
        <begin position="164"/>
        <end position="184"/>
    </location>
</feature>
<evidence type="ECO:0000256" key="7">
    <source>
        <dbReference type="RuleBase" id="RU003755"/>
    </source>
</evidence>
<evidence type="ECO:0000313" key="11">
    <source>
        <dbReference type="EMBL" id="KMW67326.1"/>
    </source>
</evidence>
<dbReference type="HOGENOM" id="CLU_004790_4_1_1"/>
<evidence type="ECO:0000256" key="1">
    <source>
        <dbReference type="ARBA" id="ARBA00004141"/>
    </source>
</evidence>
<comment type="similarity">
    <text evidence="2 7">Belongs to the major facilitator superfamily. Proton-dependent oligopeptide transporter (POT/PTR) (TC 2.A.17) family.</text>
</comment>
<dbReference type="EMBL" id="GG749421">
    <property type="protein sequence ID" value="EGE80599.1"/>
    <property type="molecule type" value="Genomic_DNA"/>
</dbReference>
<feature type="transmembrane region" description="Helical" evidence="9">
    <location>
        <begin position="525"/>
        <end position="547"/>
    </location>
</feature>
<feature type="transmembrane region" description="Helical" evidence="9">
    <location>
        <begin position="275"/>
        <end position="296"/>
    </location>
</feature>
<feature type="transmembrane region" description="Helical" evidence="9">
    <location>
        <begin position="417"/>
        <end position="437"/>
    </location>
</feature>
<evidence type="ECO:0000256" key="5">
    <source>
        <dbReference type="ARBA" id="ARBA00022989"/>
    </source>
</evidence>
<feature type="transmembrane region" description="Helical" evidence="9">
    <location>
        <begin position="190"/>
        <end position="209"/>
    </location>
</feature>
<feature type="region of interest" description="Disordered" evidence="8">
    <location>
        <begin position="105"/>
        <end position="126"/>
    </location>
</feature>
<dbReference type="Pfam" id="PF00854">
    <property type="entry name" value="PTR2"/>
    <property type="match status" value="1"/>
</dbReference>
<dbReference type="InterPro" id="IPR018456">
    <property type="entry name" value="PTR2_symporter_CS"/>
</dbReference>
<organism evidence="10">
    <name type="scientific">Ajellomyces dermatitidis (strain ATCC 18188 / CBS 674.68)</name>
    <name type="common">Blastomyces dermatitidis</name>
    <dbReference type="NCBI Taxonomy" id="653446"/>
    <lineage>
        <taxon>Eukaryota</taxon>
        <taxon>Fungi</taxon>
        <taxon>Dikarya</taxon>
        <taxon>Ascomycota</taxon>
        <taxon>Pezizomycotina</taxon>
        <taxon>Eurotiomycetes</taxon>
        <taxon>Eurotiomycetidae</taxon>
        <taxon>Onygenales</taxon>
        <taxon>Ajellomycetaceae</taxon>
        <taxon>Blastomyces</taxon>
    </lineage>
</organism>
<feature type="compositionally biased region" description="Polar residues" evidence="8">
    <location>
        <begin position="105"/>
        <end position="119"/>
    </location>
</feature>
<dbReference type="AlphaFoldDB" id="F2TBL2"/>
<evidence type="ECO:0000256" key="9">
    <source>
        <dbReference type="SAM" id="Phobius"/>
    </source>
</evidence>
<feature type="transmembrane region" description="Helical" evidence="9">
    <location>
        <begin position="247"/>
        <end position="269"/>
    </location>
</feature>
<dbReference type="InterPro" id="IPR036259">
    <property type="entry name" value="MFS_trans_sf"/>
</dbReference>
<dbReference type="Proteomes" id="UP000007802">
    <property type="component" value="Unassembled WGS sequence"/>
</dbReference>